<evidence type="ECO:0000256" key="3">
    <source>
        <dbReference type="ARBA" id="ARBA00023015"/>
    </source>
</evidence>
<comment type="subcellular location">
    <subcellularLocation>
        <location evidence="1">Nucleus</location>
    </subcellularLocation>
</comment>
<keyword evidence="5" id="KW-0804">Transcription</keyword>
<evidence type="ECO:0000256" key="6">
    <source>
        <dbReference type="ARBA" id="ARBA00023242"/>
    </source>
</evidence>
<name>A0A0F7TQL6_PENBI</name>
<evidence type="ECO:0000256" key="4">
    <source>
        <dbReference type="ARBA" id="ARBA00023125"/>
    </source>
</evidence>
<dbReference type="GO" id="GO:0003677">
    <property type="term" value="F:DNA binding"/>
    <property type="evidence" value="ECO:0007669"/>
    <property type="project" value="UniProtKB-KW"/>
</dbReference>
<dbReference type="PROSITE" id="PS00463">
    <property type="entry name" value="ZN2_CY6_FUNGAL_1"/>
    <property type="match status" value="1"/>
</dbReference>
<keyword evidence="6" id="KW-0539">Nucleus</keyword>
<feature type="compositionally biased region" description="Polar residues" evidence="7">
    <location>
        <begin position="520"/>
        <end position="552"/>
    </location>
</feature>
<dbReference type="GO" id="GO:0008270">
    <property type="term" value="F:zinc ion binding"/>
    <property type="evidence" value="ECO:0007669"/>
    <property type="project" value="InterPro"/>
</dbReference>
<dbReference type="OrthoDB" id="1924787at2759"/>
<dbReference type="GO" id="GO:0000981">
    <property type="term" value="F:DNA-binding transcription factor activity, RNA polymerase II-specific"/>
    <property type="evidence" value="ECO:0007669"/>
    <property type="project" value="InterPro"/>
</dbReference>
<keyword evidence="3" id="KW-0805">Transcription regulation</keyword>
<dbReference type="GO" id="GO:0006351">
    <property type="term" value="P:DNA-templated transcription"/>
    <property type="evidence" value="ECO:0007669"/>
    <property type="project" value="InterPro"/>
</dbReference>
<dbReference type="PANTHER" id="PTHR47338:SF16">
    <property type="entry name" value="TRANSCRIPTION FACTOR, PUTATIVE (AFU_ORTHOLOGUE AFUA_2G09360)-RELATED"/>
    <property type="match status" value="1"/>
</dbReference>
<dbReference type="InterPro" id="IPR036864">
    <property type="entry name" value="Zn2-C6_fun-type_DNA-bd_sf"/>
</dbReference>
<dbReference type="SUPFAM" id="SSF57701">
    <property type="entry name" value="Zn2/Cys6 DNA-binding domain"/>
    <property type="match status" value="1"/>
</dbReference>
<dbReference type="InterPro" id="IPR001138">
    <property type="entry name" value="Zn2Cys6_DnaBD"/>
</dbReference>
<proteinExistence type="predicted"/>
<evidence type="ECO:0000313" key="9">
    <source>
        <dbReference type="EMBL" id="CEJ58989.1"/>
    </source>
</evidence>
<dbReference type="PANTHER" id="PTHR47338">
    <property type="entry name" value="ZN(II)2CYS6 TRANSCRIPTION FACTOR (EUROFUNG)-RELATED"/>
    <property type="match status" value="1"/>
</dbReference>
<evidence type="ECO:0000256" key="1">
    <source>
        <dbReference type="ARBA" id="ARBA00004123"/>
    </source>
</evidence>
<keyword evidence="4" id="KW-0238">DNA-binding</keyword>
<reference evidence="10" key="1">
    <citation type="journal article" date="2015" name="Genome Announc.">
        <title>Draft genome sequence of the fungus Penicillium brasilianum MG11.</title>
        <authorList>
            <person name="Horn F."/>
            <person name="Linde J."/>
            <person name="Mattern D.J."/>
            <person name="Walther G."/>
            <person name="Guthke R."/>
            <person name="Brakhage A.A."/>
            <person name="Valiante V."/>
        </authorList>
    </citation>
    <scope>NUCLEOTIDE SEQUENCE [LARGE SCALE GENOMIC DNA]</scope>
    <source>
        <strain evidence="10">MG11</strain>
    </source>
</reference>
<evidence type="ECO:0000256" key="5">
    <source>
        <dbReference type="ARBA" id="ARBA00023163"/>
    </source>
</evidence>
<dbReference type="AlphaFoldDB" id="A0A0F7TQL6"/>
<gene>
    <name evidence="9" type="ORF">PMG11_07627</name>
</gene>
<evidence type="ECO:0000313" key="10">
    <source>
        <dbReference type="Proteomes" id="UP000042958"/>
    </source>
</evidence>
<keyword evidence="10" id="KW-1185">Reference proteome</keyword>
<keyword evidence="2" id="KW-0479">Metal-binding</keyword>
<organism evidence="9 10">
    <name type="scientific">Penicillium brasilianum</name>
    <dbReference type="NCBI Taxonomy" id="104259"/>
    <lineage>
        <taxon>Eukaryota</taxon>
        <taxon>Fungi</taxon>
        <taxon>Dikarya</taxon>
        <taxon>Ascomycota</taxon>
        <taxon>Pezizomycotina</taxon>
        <taxon>Eurotiomycetes</taxon>
        <taxon>Eurotiomycetidae</taxon>
        <taxon>Eurotiales</taxon>
        <taxon>Aspergillaceae</taxon>
        <taxon>Penicillium</taxon>
    </lineage>
</organism>
<dbReference type="InterPro" id="IPR050815">
    <property type="entry name" value="TF_fung"/>
</dbReference>
<feature type="domain" description="Zn(2)-C6 fungal-type" evidence="8">
    <location>
        <begin position="15"/>
        <end position="45"/>
    </location>
</feature>
<dbReference type="CDD" id="cd12148">
    <property type="entry name" value="fungal_TF_MHR"/>
    <property type="match status" value="1"/>
</dbReference>
<evidence type="ECO:0000256" key="7">
    <source>
        <dbReference type="SAM" id="MobiDB-lite"/>
    </source>
</evidence>
<evidence type="ECO:0000256" key="2">
    <source>
        <dbReference type="ARBA" id="ARBA00022723"/>
    </source>
</evidence>
<evidence type="ECO:0000259" key="8">
    <source>
        <dbReference type="PROSITE" id="PS00463"/>
    </source>
</evidence>
<dbReference type="GO" id="GO:0005634">
    <property type="term" value="C:nucleus"/>
    <property type="evidence" value="ECO:0007669"/>
    <property type="project" value="UniProtKB-SubCell"/>
</dbReference>
<protein>
    <recommendedName>
        <fullName evidence="8">Zn(2)-C6 fungal-type domain-containing protein</fullName>
    </recommendedName>
</protein>
<dbReference type="Gene3D" id="4.10.240.10">
    <property type="entry name" value="Zn(2)-C6 fungal-type DNA-binding domain"/>
    <property type="match status" value="1"/>
</dbReference>
<sequence length="596" mass="67177">MTSKPNESKRARAGACAACRTRKRRCIPSSTWDGCRLCQALSIPCTLRRNPTSLHVAVGTPVKATHDGRHDEDHVLGVFGSSELVLELVPLYFQYVHNIAHTIFHEPSFMDRLREGKASMTHVYAMCALAARYSENQVFENIAPCARGKIYVAEAIRRCQENMITPTLETVQGFLLVGFCFGGEGNIQGKHVYVGLARLHADLLCPADTATVVLREERRRTWLTIYIAVHWSASDMAVEPTSPFHDMASLPEIDDADFQTLSAERLTESRAPPSSKCDMWAQMGRTLNIYTRINVLLRRLSQNAISFEEFCKDAAVLEHSLDQWAKNLPPNLTYSYDNFMLMIDKQVGKTFLSMHIGYYHFRQMLLFPFLDTRLARWTTRDRAAKCKESASVVSDILRYSQTTPKCKMNYFIYGHIAVVSSSVHLHTLLCSDDQSDLSSARQRLVFNFQFLMSLKAYWSIVDHYVTRLRFFQNYCRDSMSDAFVLDNWMARFLTEHSSALSDRRDTRADRASLGADELSSVPSGLNNAVQSGSSSGFQGETGAASGNMNTKPMTDPTIEINDLSQLLGHRGMTGEAIVNSALNWLLDGDLRMEQMQ</sequence>
<accession>A0A0F7TQL6</accession>
<dbReference type="EMBL" id="CDHK01000006">
    <property type="protein sequence ID" value="CEJ58989.1"/>
    <property type="molecule type" value="Genomic_DNA"/>
</dbReference>
<dbReference type="Proteomes" id="UP000042958">
    <property type="component" value="Unassembled WGS sequence"/>
</dbReference>
<feature type="region of interest" description="Disordered" evidence="7">
    <location>
        <begin position="511"/>
        <end position="556"/>
    </location>
</feature>